<organism evidence="3 4">
    <name type="scientific">Ficus carica</name>
    <name type="common">Common fig</name>
    <dbReference type="NCBI Taxonomy" id="3494"/>
    <lineage>
        <taxon>Eukaryota</taxon>
        <taxon>Viridiplantae</taxon>
        <taxon>Streptophyta</taxon>
        <taxon>Embryophyta</taxon>
        <taxon>Tracheophyta</taxon>
        <taxon>Spermatophyta</taxon>
        <taxon>Magnoliopsida</taxon>
        <taxon>eudicotyledons</taxon>
        <taxon>Gunneridae</taxon>
        <taxon>Pentapetalae</taxon>
        <taxon>rosids</taxon>
        <taxon>fabids</taxon>
        <taxon>Rosales</taxon>
        <taxon>Moraceae</taxon>
        <taxon>Ficeae</taxon>
        <taxon>Ficus</taxon>
    </lineage>
</organism>
<dbReference type="Gramene" id="FCD_00022294-RA">
    <property type="protein sequence ID" value="FCD_00022294-RA:cds"/>
    <property type="gene ID" value="FCD_00022294"/>
</dbReference>
<feature type="coiled-coil region" evidence="1">
    <location>
        <begin position="262"/>
        <end position="310"/>
    </location>
</feature>
<keyword evidence="1" id="KW-0175">Coiled coil</keyword>
<dbReference type="GO" id="GO:0005634">
    <property type="term" value="C:nucleus"/>
    <property type="evidence" value="ECO:0007669"/>
    <property type="project" value="UniProtKB-ARBA"/>
</dbReference>
<dbReference type="InterPro" id="IPR044759">
    <property type="entry name" value="bZIP_RF2"/>
</dbReference>
<reference evidence="3" key="1">
    <citation type="submission" date="2023-07" db="EMBL/GenBank/DDBJ databases">
        <title>draft genome sequence of fig (Ficus carica).</title>
        <authorList>
            <person name="Takahashi T."/>
            <person name="Nishimura K."/>
        </authorList>
    </citation>
    <scope>NUCLEOTIDE SEQUENCE</scope>
</reference>
<dbReference type="Proteomes" id="UP001187192">
    <property type="component" value="Unassembled WGS sequence"/>
</dbReference>
<comment type="caution">
    <text evidence="3">The sequence shown here is derived from an EMBL/GenBank/DDBJ whole genome shotgun (WGS) entry which is preliminary data.</text>
</comment>
<dbReference type="AlphaFoldDB" id="A0AA88J397"/>
<evidence type="ECO:0000313" key="4">
    <source>
        <dbReference type="Proteomes" id="UP001187192"/>
    </source>
</evidence>
<dbReference type="GO" id="GO:0003700">
    <property type="term" value="F:DNA-binding transcription factor activity"/>
    <property type="evidence" value="ECO:0007669"/>
    <property type="project" value="InterPro"/>
</dbReference>
<proteinExistence type="predicted"/>
<dbReference type="PANTHER" id="PTHR46835:SF4">
    <property type="entry name" value="B-ZIP PROTEIN"/>
    <property type="match status" value="1"/>
</dbReference>
<protein>
    <submittedName>
        <fullName evidence="3">Uncharacterized protein</fullName>
    </submittedName>
</protein>
<evidence type="ECO:0000256" key="1">
    <source>
        <dbReference type="SAM" id="Coils"/>
    </source>
</evidence>
<name>A0AA88J397_FICCA</name>
<dbReference type="InterPro" id="IPR044797">
    <property type="entry name" value="At4g06598-like"/>
</dbReference>
<keyword evidence="4" id="KW-1185">Reference proteome</keyword>
<evidence type="ECO:0000313" key="3">
    <source>
        <dbReference type="EMBL" id="GMN60995.1"/>
    </source>
</evidence>
<accession>A0AA88J397</accession>
<feature type="region of interest" description="Disordered" evidence="2">
    <location>
        <begin position="1"/>
        <end position="23"/>
    </location>
</feature>
<dbReference type="CDD" id="cd14703">
    <property type="entry name" value="bZIP_plant_RF2"/>
    <property type="match status" value="1"/>
</dbReference>
<gene>
    <name evidence="3" type="ORF">TIFTF001_030077</name>
</gene>
<evidence type="ECO:0000256" key="2">
    <source>
        <dbReference type="SAM" id="MobiDB-lite"/>
    </source>
</evidence>
<dbReference type="EMBL" id="BTGU01000105">
    <property type="protein sequence ID" value="GMN60995.1"/>
    <property type="molecule type" value="Genomic_DNA"/>
</dbReference>
<feature type="region of interest" description="Disordered" evidence="2">
    <location>
        <begin position="93"/>
        <end position="123"/>
    </location>
</feature>
<dbReference type="PANTHER" id="PTHR46835">
    <property type="entry name" value="BASIC-LEUCINE ZIPPER (BZIP) TRANSCRIPTION FACTOR FAMILY PROTEIN-RELATED"/>
    <property type="match status" value="1"/>
</dbReference>
<sequence length="342" mass="37388">MTTRQTQAQAHLPPRCPIQKKPVNGPILDPISFPSHDHNCSSSQPFMEDHPTWLDELLSDPESNSKGGLRSLRRSVSDSVTLLDSVADSLSFLGPHSDEGSSVGSQTCGGFESDSMYGPNSPRLRSSSSFSESAIVSALSECVSQEPGQYVDGGLCLSGVGSSDGRNGGEFNAETTAAKRFGSQLSDRFAVSSGYNFSNHIEEFHLLVGSSCLALVVATKHPGQRSRIRKLQYIAELERTVDVLQTLESDLAVRVASLLQQRVTLSMENSKLKQQLAILRKEKLIMDGQYQQLKKEVKRLRSGLTNSTNAKTRMCFGPNLQADAGSLEAMQMTFDMEKFNLY</sequence>